<keyword evidence="2" id="KW-0808">Transferase</keyword>
<dbReference type="PANTHER" id="PTHR23063:SF52">
    <property type="entry name" value="LYSOPHOSPHATIDYLCHOLINE ACYLTRANSFERASE"/>
    <property type="match status" value="1"/>
</dbReference>
<reference evidence="10" key="1">
    <citation type="submission" date="2017-05" db="EMBL/GenBank/DDBJ databases">
        <authorList>
            <person name="Varghese N."/>
            <person name="Submissions S."/>
        </authorList>
    </citation>
    <scope>NUCLEOTIDE SEQUENCE</scope>
    <source>
        <strain evidence="10">DSM 18763</strain>
    </source>
</reference>
<name>A0AA45WPH4_9AQUI</name>
<dbReference type="SMART" id="SM00563">
    <property type="entry name" value="PlsC"/>
    <property type="match status" value="1"/>
</dbReference>
<dbReference type="GO" id="GO:0016746">
    <property type="term" value="F:acyltransferase activity"/>
    <property type="evidence" value="ECO:0007669"/>
    <property type="project" value="UniProtKB-KW"/>
</dbReference>
<evidence type="ECO:0000259" key="9">
    <source>
        <dbReference type="SMART" id="SM00563"/>
    </source>
</evidence>
<dbReference type="InterPro" id="IPR002123">
    <property type="entry name" value="Plipid/glycerol_acylTrfase"/>
</dbReference>
<accession>A0AA45WPH4</accession>
<evidence type="ECO:0000256" key="3">
    <source>
        <dbReference type="ARBA" id="ARBA00022692"/>
    </source>
</evidence>
<dbReference type="GO" id="GO:0016020">
    <property type="term" value="C:membrane"/>
    <property type="evidence" value="ECO:0007669"/>
    <property type="project" value="UniProtKB-SubCell"/>
</dbReference>
<dbReference type="AlphaFoldDB" id="A0AA45WPH4"/>
<protein>
    <submittedName>
        <fullName evidence="10">Lyso-ornithine lipid acyltransferase</fullName>
    </submittedName>
</protein>
<dbReference type="GO" id="GO:0006629">
    <property type="term" value="P:lipid metabolic process"/>
    <property type="evidence" value="ECO:0007669"/>
    <property type="project" value="UniProtKB-KW"/>
</dbReference>
<keyword evidence="11" id="KW-1185">Reference proteome</keyword>
<dbReference type="CDD" id="cd07989">
    <property type="entry name" value="LPLAT_AGPAT-like"/>
    <property type="match status" value="1"/>
</dbReference>
<comment type="caution">
    <text evidence="10">The sequence shown here is derived from an EMBL/GenBank/DDBJ whole genome shotgun (WGS) entry which is preliminary data.</text>
</comment>
<keyword evidence="4 8" id="KW-1133">Transmembrane helix</keyword>
<keyword evidence="3 8" id="KW-0812">Transmembrane</keyword>
<dbReference type="Pfam" id="PF01553">
    <property type="entry name" value="Acyltransferase"/>
    <property type="match status" value="1"/>
</dbReference>
<evidence type="ECO:0000256" key="4">
    <source>
        <dbReference type="ARBA" id="ARBA00022989"/>
    </source>
</evidence>
<dbReference type="PANTHER" id="PTHR23063">
    <property type="entry name" value="PHOSPHOLIPID ACYLTRANSFERASE"/>
    <property type="match status" value="1"/>
</dbReference>
<dbReference type="SUPFAM" id="SSF69593">
    <property type="entry name" value="Glycerol-3-phosphate (1)-acyltransferase"/>
    <property type="match status" value="1"/>
</dbReference>
<evidence type="ECO:0000256" key="8">
    <source>
        <dbReference type="SAM" id="Phobius"/>
    </source>
</evidence>
<evidence type="ECO:0000256" key="6">
    <source>
        <dbReference type="ARBA" id="ARBA00023136"/>
    </source>
</evidence>
<comment type="subcellular location">
    <subcellularLocation>
        <location evidence="1">Membrane</location>
    </subcellularLocation>
</comment>
<dbReference type="EMBL" id="FXTX01000023">
    <property type="protein sequence ID" value="SMP21477.1"/>
    <property type="molecule type" value="Genomic_DNA"/>
</dbReference>
<dbReference type="Proteomes" id="UP001157947">
    <property type="component" value="Unassembled WGS sequence"/>
</dbReference>
<organism evidence="10 11">
    <name type="scientific">Venenivibrio stagnispumantis</name>
    <dbReference type="NCBI Taxonomy" id="407998"/>
    <lineage>
        <taxon>Bacteria</taxon>
        <taxon>Pseudomonadati</taxon>
        <taxon>Aquificota</taxon>
        <taxon>Aquificia</taxon>
        <taxon>Aquificales</taxon>
        <taxon>Hydrogenothermaceae</taxon>
        <taxon>Venenivibrio</taxon>
    </lineage>
</organism>
<evidence type="ECO:0000313" key="10">
    <source>
        <dbReference type="EMBL" id="SMP21477.1"/>
    </source>
</evidence>
<gene>
    <name evidence="10" type="ORF">SAMN06264868_12321</name>
</gene>
<sequence>MVIRLTRIPALIFLYILFLFTSSIIYILVKDKKRNLIKNASLFSKITLSILNIKLKVEGSFDKSKNFLIVANHLSYLDILVLFSLNPSIFVSTKEVEEDFLLGLTAKLGGAVFIERRNFNNLKNEIDMITNLLKDGYNVVIFPEGTTSDGSCIFDFKAPFLISSKLSKREILPICINYTRINKEPINKINKDFIFYYGDMKFFEHVWKLLSLKSIEIELKILSPIDSTNLNRKDISNISKETIERYFKKVI</sequence>
<dbReference type="RefSeq" id="WP_265133652.1">
    <property type="nucleotide sequence ID" value="NZ_FXTX01000023.1"/>
</dbReference>
<keyword evidence="5" id="KW-0443">Lipid metabolism</keyword>
<feature type="domain" description="Phospholipid/glycerol acyltransferase" evidence="9">
    <location>
        <begin position="67"/>
        <end position="179"/>
    </location>
</feature>
<feature type="transmembrane region" description="Helical" evidence="8">
    <location>
        <begin position="12"/>
        <end position="29"/>
    </location>
</feature>
<keyword evidence="6 8" id="KW-0472">Membrane</keyword>
<keyword evidence="7 10" id="KW-0012">Acyltransferase</keyword>
<evidence type="ECO:0000256" key="1">
    <source>
        <dbReference type="ARBA" id="ARBA00004370"/>
    </source>
</evidence>
<evidence type="ECO:0000256" key="7">
    <source>
        <dbReference type="ARBA" id="ARBA00023315"/>
    </source>
</evidence>
<proteinExistence type="predicted"/>
<evidence type="ECO:0000256" key="5">
    <source>
        <dbReference type="ARBA" id="ARBA00023098"/>
    </source>
</evidence>
<evidence type="ECO:0000313" key="11">
    <source>
        <dbReference type="Proteomes" id="UP001157947"/>
    </source>
</evidence>
<evidence type="ECO:0000256" key="2">
    <source>
        <dbReference type="ARBA" id="ARBA00022679"/>
    </source>
</evidence>